<reference evidence="3" key="1">
    <citation type="submission" date="2017-06" db="EMBL/GenBank/DDBJ databases">
        <title>Molecular Identification and Characterization of Two Rubber Dandelion Amalgaviruses.</title>
        <authorList>
            <person name="Debat H.J."/>
            <person name="Cornish K."/>
        </authorList>
    </citation>
    <scope>NUCLEOTIDE SEQUENCE</scope>
    <source>
        <strain evidence="3">OH</strain>
    </source>
</reference>
<evidence type="ECO:0000313" key="3">
    <source>
        <dbReference type="EMBL" id="AWH55633.1"/>
    </source>
</evidence>
<evidence type="ECO:0000256" key="1">
    <source>
        <dbReference type="SAM" id="Coils"/>
    </source>
</evidence>
<feature type="compositionally biased region" description="Basic residues" evidence="2">
    <location>
        <begin position="376"/>
        <end position="387"/>
    </location>
</feature>
<protein>
    <submittedName>
        <fullName evidence="3">Putative coat protein</fullName>
    </submittedName>
</protein>
<dbReference type="EMBL" id="MF197380">
    <property type="protein sequence ID" value="AWH55633.1"/>
    <property type="molecule type" value="Genomic_RNA"/>
</dbReference>
<organism evidence="3">
    <name type="scientific">Rubber dandelion latent virus 1</name>
    <dbReference type="NCBI Taxonomy" id="2175279"/>
    <lineage>
        <taxon>Viruses</taxon>
        <taxon>Riboviria</taxon>
        <taxon>Orthornavirae</taxon>
        <taxon>Pisuviricota</taxon>
        <taxon>Duplopiviricetes</taxon>
        <taxon>Durnavirales</taxon>
        <taxon>Amalgaviridae</taxon>
    </lineage>
</organism>
<proteinExistence type="predicted"/>
<feature type="compositionally biased region" description="Basic and acidic residues" evidence="2">
    <location>
        <begin position="326"/>
        <end position="338"/>
    </location>
</feature>
<accession>A0A2S1PH27</accession>
<name>A0A2S1PH27_9VIRU</name>
<evidence type="ECO:0000256" key="2">
    <source>
        <dbReference type="SAM" id="MobiDB-lite"/>
    </source>
</evidence>
<feature type="coiled-coil region" evidence="1">
    <location>
        <begin position="156"/>
        <end position="183"/>
    </location>
</feature>
<keyword evidence="3" id="KW-0167">Capsid protein</keyword>
<feature type="region of interest" description="Disordered" evidence="2">
    <location>
        <begin position="302"/>
        <end position="387"/>
    </location>
</feature>
<sequence>MSGSGAASGSNVHAARRSVDYESILGEQLANLAPEAFPVSDWTIPNITKSFLTVPKFIDTIKVLTACGDPVLIRRIAAQAITRQAWESNTTCTIPQMFKFCTWLRTPQGTELINDLRRTRNLEKKTVGEQSIEDVGYVGALEQMLTDRALEIKLTRADYDNRLAEARRQIVLLEMEKESKLKRIDELFQPASFYVPLDDMDLGMQCYELYQKECAALGKDEAPFDEHLMEDVRATYQNQALAKHKAEFVRDEDRRNAIKYWVEKKILELDGRGDRRLAQTFRSYLAAQGGRLDDEVRTAIKTRLGEKDGSGPSTEGPTPEGELFGDFERVSPDRRGAEDEGIQVEPPAVEVVGADPGGHRYATRKRPPPRGSPPKGRGRGKHPHGKK</sequence>
<dbReference type="GO" id="GO:0019028">
    <property type="term" value="C:viral capsid"/>
    <property type="evidence" value="ECO:0007669"/>
    <property type="project" value="UniProtKB-KW"/>
</dbReference>
<keyword evidence="3" id="KW-0946">Virion</keyword>
<keyword evidence="1" id="KW-0175">Coiled coil</keyword>